<evidence type="ECO:0000256" key="4">
    <source>
        <dbReference type="PROSITE-ProRule" id="PRU00134"/>
    </source>
</evidence>
<evidence type="ECO:0000313" key="6">
    <source>
        <dbReference type="EMBL" id="KAJ3653910.1"/>
    </source>
</evidence>
<dbReference type="EMBL" id="JALNTZ010000004">
    <property type="protein sequence ID" value="KAJ3653910.1"/>
    <property type="molecule type" value="Genomic_DNA"/>
</dbReference>
<dbReference type="Gene3D" id="6.10.140.2220">
    <property type="match status" value="2"/>
</dbReference>
<evidence type="ECO:0000313" key="7">
    <source>
        <dbReference type="Proteomes" id="UP001168821"/>
    </source>
</evidence>
<reference evidence="6" key="1">
    <citation type="journal article" date="2023" name="G3 (Bethesda)">
        <title>Whole genome assemblies of Zophobas morio and Tenebrio molitor.</title>
        <authorList>
            <person name="Kaur S."/>
            <person name="Stinson S.A."/>
            <person name="diCenzo G.C."/>
        </authorList>
    </citation>
    <scope>NUCLEOTIDE SEQUENCE</scope>
    <source>
        <strain evidence="6">QUZm001</strain>
    </source>
</reference>
<dbReference type="PROSITE" id="PS50865">
    <property type="entry name" value="ZF_MYND_2"/>
    <property type="match status" value="2"/>
</dbReference>
<dbReference type="GO" id="GO:0008270">
    <property type="term" value="F:zinc ion binding"/>
    <property type="evidence" value="ECO:0007669"/>
    <property type="project" value="UniProtKB-KW"/>
</dbReference>
<evidence type="ECO:0000256" key="2">
    <source>
        <dbReference type="ARBA" id="ARBA00022771"/>
    </source>
</evidence>
<dbReference type="PANTHER" id="PTHR28069">
    <property type="entry name" value="GH20023P"/>
    <property type="match status" value="1"/>
</dbReference>
<name>A0AA38ICJ2_9CUCU</name>
<organism evidence="6 7">
    <name type="scientific">Zophobas morio</name>
    <dbReference type="NCBI Taxonomy" id="2755281"/>
    <lineage>
        <taxon>Eukaryota</taxon>
        <taxon>Metazoa</taxon>
        <taxon>Ecdysozoa</taxon>
        <taxon>Arthropoda</taxon>
        <taxon>Hexapoda</taxon>
        <taxon>Insecta</taxon>
        <taxon>Pterygota</taxon>
        <taxon>Neoptera</taxon>
        <taxon>Endopterygota</taxon>
        <taxon>Coleoptera</taxon>
        <taxon>Polyphaga</taxon>
        <taxon>Cucujiformia</taxon>
        <taxon>Tenebrionidae</taxon>
        <taxon>Zophobas</taxon>
    </lineage>
</organism>
<evidence type="ECO:0000256" key="1">
    <source>
        <dbReference type="ARBA" id="ARBA00022723"/>
    </source>
</evidence>
<proteinExistence type="predicted"/>
<dbReference type="Proteomes" id="UP001168821">
    <property type="component" value="Unassembled WGS sequence"/>
</dbReference>
<keyword evidence="7" id="KW-1185">Reference proteome</keyword>
<evidence type="ECO:0000259" key="5">
    <source>
        <dbReference type="PROSITE" id="PS50865"/>
    </source>
</evidence>
<dbReference type="SUPFAM" id="SSF144232">
    <property type="entry name" value="HIT/MYND zinc finger-like"/>
    <property type="match status" value="2"/>
</dbReference>
<dbReference type="Pfam" id="PF20179">
    <property type="entry name" value="MSS51_C"/>
    <property type="match status" value="1"/>
</dbReference>
<gene>
    <name evidence="6" type="ORF">Zmor_013135</name>
</gene>
<feature type="domain" description="MYND-type" evidence="5">
    <location>
        <begin position="9"/>
        <end position="47"/>
    </location>
</feature>
<dbReference type="InterPro" id="IPR046824">
    <property type="entry name" value="Mss51-like_C"/>
</dbReference>
<dbReference type="AlphaFoldDB" id="A0AA38ICJ2"/>
<sequence>MSFFYFAVCHVCKNEGPTLKKCGKCKLVHYCNQEHQRQDWRTHKDICRVITETNTLLEFSGEGPVEFNKFKIITAVLWHFELGRDLSVSEHEMWMFPKVCAVCYKTAVNIVCTTCWSVAYCNNKHRMLHEKQHKEFCQKLKLCLEIHQNMFNEEPEWERMSFDFSSSVLKLPDNICDVVKIIKFKSNIDYWRKAMNLILMTEFFCSAVNVVYALEMCKFVEKRLGKKNKIVIHTTTMEICENMSWGVLMEFLAHWIYNLKGVKIYVISPNLNEEHRLSFTLNCDACRKKRFNSSVVFLKGQYHEFTGTIPRPDLVVMFNAAFPDVGTVEWSETVPKFLAYKNVPILLTSYTMEELKKSISKFPSPWIKSYLKPQQNLFGSLRPVRNSEEGFDPVVYRNTFVSIIAKSKT</sequence>
<dbReference type="InterPro" id="IPR002893">
    <property type="entry name" value="Znf_MYND"/>
</dbReference>
<keyword evidence="1" id="KW-0479">Metal-binding</keyword>
<keyword evidence="2 4" id="KW-0863">Zinc-finger</keyword>
<dbReference type="Pfam" id="PF01753">
    <property type="entry name" value="zf-MYND"/>
    <property type="match status" value="2"/>
</dbReference>
<dbReference type="PANTHER" id="PTHR28069:SF2">
    <property type="entry name" value="GH20023P"/>
    <property type="match status" value="1"/>
</dbReference>
<accession>A0AA38ICJ2</accession>
<feature type="domain" description="MYND-type" evidence="5">
    <location>
        <begin position="100"/>
        <end position="137"/>
    </location>
</feature>
<dbReference type="PROSITE" id="PS01360">
    <property type="entry name" value="ZF_MYND_1"/>
    <property type="match status" value="2"/>
</dbReference>
<keyword evidence="3" id="KW-0862">Zinc</keyword>
<evidence type="ECO:0000256" key="3">
    <source>
        <dbReference type="ARBA" id="ARBA00022833"/>
    </source>
</evidence>
<protein>
    <recommendedName>
        <fullName evidence="5">MYND-type domain-containing protein</fullName>
    </recommendedName>
</protein>
<comment type="caution">
    <text evidence="6">The sequence shown here is derived from an EMBL/GenBank/DDBJ whole genome shotgun (WGS) entry which is preliminary data.</text>
</comment>